<evidence type="ECO:0000313" key="10">
    <source>
        <dbReference type="Proteomes" id="UP000290189"/>
    </source>
</evidence>
<dbReference type="GO" id="GO:0016192">
    <property type="term" value="P:vesicle-mediated transport"/>
    <property type="evidence" value="ECO:0007669"/>
    <property type="project" value="InterPro"/>
</dbReference>
<evidence type="ECO:0000256" key="2">
    <source>
        <dbReference type="ARBA" id="ARBA00022448"/>
    </source>
</evidence>
<dbReference type="InterPro" id="IPR007305">
    <property type="entry name" value="Vesicle_transpt_Got1/SFT2"/>
</dbReference>
<dbReference type="EMBL" id="OVEO01000006">
    <property type="protein sequence ID" value="SPQ96586.1"/>
    <property type="molecule type" value="Genomic_DNA"/>
</dbReference>
<dbReference type="GO" id="GO:0005737">
    <property type="term" value="C:cytoplasm"/>
    <property type="evidence" value="ECO:0007669"/>
    <property type="project" value="UniProtKB-ARBA"/>
</dbReference>
<evidence type="ECO:0000313" key="9">
    <source>
        <dbReference type="EMBL" id="SPQ96586.1"/>
    </source>
</evidence>
<feature type="transmembrane region" description="Helical" evidence="8">
    <location>
        <begin position="142"/>
        <end position="162"/>
    </location>
</feature>
<comment type="subcellular location">
    <subcellularLocation>
        <location evidence="1 8">Membrane</location>
        <topology evidence="1 8">Multi-pass membrane protein</topology>
    </subcellularLocation>
</comment>
<gene>
    <name evidence="9" type="ORF">PLBR_LOCUS3801</name>
</gene>
<feature type="transmembrane region" description="Helical" evidence="8">
    <location>
        <begin position="118"/>
        <end position="136"/>
    </location>
</feature>
<dbReference type="Pfam" id="PF04178">
    <property type="entry name" value="Got1"/>
    <property type="match status" value="1"/>
</dbReference>
<geneLocation type="mitochondrion" evidence="9"/>
<keyword evidence="4 8" id="KW-0653">Protein transport</keyword>
<dbReference type="PANTHER" id="PTHR23137">
    <property type="entry name" value="VESICLE TRANSPORT PROTEIN-RELATED"/>
    <property type="match status" value="1"/>
</dbReference>
<feature type="transmembrane region" description="Helical" evidence="8">
    <location>
        <begin position="86"/>
        <end position="106"/>
    </location>
</feature>
<evidence type="ECO:0000256" key="1">
    <source>
        <dbReference type="ARBA" id="ARBA00004141"/>
    </source>
</evidence>
<dbReference type="GO" id="GO:0016020">
    <property type="term" value="C:membrane"/>
    <property type="evidence" value="ECO:0007669"/>
    <property type="project" value="UniProtKB-SubCell"/>
</dbReference>
<feature type="transmembrane region" description="Helical" evidence="8">
    <location>
        <begin position="56"/>
        <end position="80"/>
    </location>
</feature>
<name>A0A3P3Y8T9_PLABS</name>
<sequence length="571" mass="61794">MALEFQKAFAEFSGRTNDLSGSIAEAQPLQAPGAGSGVFASVADSFQMSFSQRMMAFGLTFVGGIFFLFMSSFYVFGLVLGQTTKFALSYSLGNFLLFFSTIFLTGPQKQWENITSKGRLASSSLWIGSMFGTLFSAFQYPYFYILLPLIVIQIIALVSYILTYLPFGNFSLPVHPPAKSMLYDVALLVALLPAALQLFVQVGSSHPSEGAGSTAATAISRQPKAASAVARDAIMLLEEARILVCEGEMLLAHVESDRSLADIAALTRFPVADLPSLSSRFSRTRELYPIVARASSSLAVIYRRILGASAVIEVAVQQIQSRSTGNRKDRERRAALDQIAPLPQLIKVLPVATARARDERFVDAPALHFWNRTDAPANVIAGAAERLRVQVDIGVGLLDAIAARNDFIVANLAACFSYGKLAVKAVPKRHAAVGQSFQELATAIGSDGEAVDLSCRLAFETIGVARTRLLEARVKLEQVHRTLEVYWRQIGCKAAAGQWLQFGYRSCCIRLDPFLHPPASIPASACSHSCIRLHPFLHPPAAIPASACIHSCIRLHPFLHPPAAIPASACS</sequence>
<evidence type="ECO:0000256" key="5">
    <source>
        <dbReference type="ARBA" id="ARBA00022989"/>
    </source>
</evidence>
<keyword evidence="3 8" id="KW-0812">Transmembrane</keyword>
<organism evidence="9 10">
    <name type="scientific">Plasmodiophora brassicae</name>
    <name type="common">Clubroot disease agent</name>
    <dbReference type="NCBI Taxonomy" id="37360"/>
    <lineage>
        <taxon>Eukaryota</taxon>
        <taxon>Sar</taxon>
        <taxon>Rhizaria</taxon>
        <taxon>Endomyxa</taxon>
        <taxon>Phytomyxea</taxon>
        <taxon>Plasmodiophorida</taxon>
        <taxon>Plasmodiophoridae</taxon>
        <taxon>Plasmodiophora</taxon>
    </lineage>
</organism>
<keyword evidence="2 8" id="KW-0813">Transport</keyword>
<evidence type="ECO:0000256" key="8">
    <source>
        <dbReference type="RuleBase" id="RU363111"/>
    </source>
</evidence>
<proteinExistence type="inferred from homology"/>
<comment type="function">
    <text evidence="8">May be involved in fusion of retrograde transport vesicles derived from an endocytic compartment with the Golgi complex.</text>
</comment>
<reference evidence="9 10" key="1">
    <citation type="submission" date="2018-03" db="EMBL/GenBank/DDBJ databases">
        <authorList>
            <person name="Fogelqvist J."/>
        </authorList>
    </citation>
    <scope>NUCLEOTIDE SEQUENCE [LARGE SCALE GENOMIC DNA]</scope>
</reference>
<protein>
    <recommendedName>
        <fullName evidence="8">Vesicle transport protein</fullName>
    </recommendedName>
</protein>
<accession>A0A3P3Y8T9</accession>
<evidence type="ECO:0000256" key="4">
    <source>
        <dbReference type="ARBA" id="ARBA00022927"/>
    </source>
</evidence>
<dbReference type="Proteomes" id="UP000290189">
    <property type="component" value="Unassembled WGS sequence"/>
</dbReference>
<keyword evidence="6 8" id="KW-0472">Membrane</keyword>
<comment type="similarity">
    <text evidence="7 8">Belongs to the SFT2 family.</text>
</comment>
<evidence type="ECO:0000256" key="7">
    <source>
        <dbReference type="ARBA" id="ARBA00025800"/>
    </source>
</evidence>
<dbReference type="AlphaFoldDB" id="A0A3P3Y8T9"/>
<keyword evidence="9" id="KW-0496">Mitochondrion</keyword>
<dbReference type="InterPro" id="IPR011691">
    <property type="entry name" value="Vesicle_transpt_SFT2"/>
</dbReference>
<evidence type="ECO:0000256" key="6">
    <source>
        <dbReference type="ARBA" id="ARBA00023136"/>
    </source>
</evidence>
<dbReference type="GO" id="GO:0012505">
    <property type="term" value="C:endomembrane system"/>
    <property type="evidence" value="ECO:0007669"/>
    <property type="project" value="UniProtKB-ARBA"/>
</dbReference>
<dbReference type="GO" id="GO:0015031">
    <property type="term" value="P:protein transport"/>
    <property type="evidence" value="ECO:0007669"/>
    <property type="project" value="UniProtKB-KW"/>
</dbReference>
<evidence type="ECO:0000256" key="3">
    <source>
        <dbReference type="ARBA" id="ARBA00022692"/>
    </source>
</evidence>
<keyword evidence="5 8" id="KW-1133">Transmembrane helix</keyword>